<accession>A0A6J4H595</accession>
<gene>
    <name evidence="2" type="ORF">AVDCRST_MAG20-245</name>
</gene>
<dbReference type="AlphaFoldDB" id="A0A6J4H595"/>
<dbReference type="SUPFAM" id="SSF53335">
    <property type="entry name" value="S-adenosyl-L-methionine-dependent methyltransferases"/>
    <property type="match status" value="1"/>
</dbReference>
<feature type="domain" description="Methyltransferase" evidence="1">
    <location>
        <begin position="243"/>
        <end position="304"/>
    </location>
</feature>
<reference evidence="2" key="1">
    <citation type="submission" date="2020-02" db="EMBL/GenBank/DDBJ databases">
        <authorList>
            <person name="Meier V. D."/>
        </authorList>
    </citation>
    <scope>NUCLEOTIDE SEQUENCE</scope>
    <source>
        <strain evidence="2">AVDCRST_MAG20</strain>
    </source>
</reference>
<dbReference type="EMBL" id="CADCSY010000010">
    <property type="protein sequence ID" value="CAA9213458.1"/>
    <property type="molecule type" value="Genomic_DNA"/>
</dbReference>
<dbReference type="InterPro" id="IPR016181">
    <property type="entry name" value="Acyl_CoA_acyltransferase"/>
</dbReference>
<dbReference type="Pfam" id="PF13649">
    <property type="entry name" value="Methyltransf_25"/>
    <property type="match status" value="1"/>
</dbReference>
<dbReference type="Gene3D" id="3.40.630.30">
    <property type="match status" value="1"/>
</dbReference>
<proteinExistence type="predicted"/>
<dbReference type="InterPro" id="IPR041698">
    <property type="entry name" value="Methyltransf_25"/>
</dbReference>
<dbReference type="Gene3D" id="3.40.50.150">
    <property type="entry name" value="Vaccinia Virus protein VP39"/>
    <property type="match status" value="1"/>
</dbReference>
<name>A0A6J4H595_9ACTN</name>
<dbReference type="SUPFAM" id="SSF55729">
    <property type="entry name" value="Acyl-CoA N-acyltransferases (Nat)"/>
    <property type="match status" value="1"/>
</dbReference>
<sequence length="399" mass="43612">MREVGSAPLPTDALISAVRPAVEDGGVPRLEGGPVYDFEATLAPAGPARAATIVTSAGAHRPNELLRPSTWDDAEWGRLLEGSLGPWAAALVEDEVAALCHTPKVLLPLAAECGVWTDPRWRRLGLGATATAAWARTVGDRARHLFYSHDHRNEASARVARRLSLRQLGWEWTISAEPWPERDAWGEALLDHLRGRWTPVPELEVHGGGVGEAMHPGWFFRDFDAWDWWERELLPLAARSPALDLGAGAGRAALWLQGRGAEVTAVDSSPGAVEVCRARGVIDARVGDLKDPPTDQRWRLILLLCGNLGLGGSFEGNRRLLQRLADAAAPDALLLGDTVEAGGQPEIGLRIRYRGSATPWWRQRNVPVREVDDLVEGTGWVIERHVVDLPDHALLLRRS</sequence>
<evidence type="ECO:0000259" key="1">
    <source>
        <dbReference type="Pfam" id="PF13649"/>
    </source>
</evidence>
<dbReference type="CDD" id="cd02440">
    <property type="entry name" value="AdoMet_MTases"/>
    <property type="match status" value="1"/>
</dbReference>
<protein>
    <recommendedName>
        <fullName evidence="1">Methyltransferase domain-containing protein</fullName>
    </recommendedName>
</protein>
<dbReference type="InterPro" id="IPR029063">
    <property type="entry name" value="SAM-dependent_MTases_sf"/>
</dbReference>
<organism evidence="2">
    <name type="scientific">uncultured Acidimicrobiales bacterium</name>
    <dbReference type="NCBI Taxonomy" id="310071"/>
    <lineage>
        <taxon>Bacteria</taxon>
        <taxon>Bacillati</taxon>
        <taxon>Actinomycetota</taxon>
        <taxon>Acidimicrobiia</taxon>
        <taxon>Acidimicrobiales</taxon>
        <taxon>environmental samples</taxon>
    </lineage>
</organism>
<evidence type="ECO:0000313" key="2">
    <source>
        <dbReference type="EMBL" id="CAA9213458.1"/>
    </source>
</evidence>